<dbReference type="PANTHER" id="PTHR31978">
    <property type="entry name" value="INTRAFLAGELLAR TRANSPORT PROTEIN 20 HOMOLOG"/>
    <property type="match status" value="1"/>
</dbReference>
<name>A0A3M7S1Q4_BRAPC</name>
<dbReference type="OrthoDB" id="10254896at2759"/>
<protein>
    <submittedName>
        <fullName evidence="4">Intraflagellar transport 20-like protein</fullName>
    </submittedName>
</protein>
<dbReference type="GO" id="GO:0036064">
    <property type="term" value="C:ciliary basal body"/>
    <property type="evidence" value="ECO:0007669"/>
    <property type="project" value="TreeGrafter"/>
</dbReference>
<keyword evidence="5" id="KW-1185">Reference proteome</keyword>
<keyword evidence="3" id="KW-0966">Cell projection</keyword>
<evidence type="ECO:0000256" key="3">
    <source>
        <dbReference type="ARBA" id="ARBA00023273"/>
    </source>
</evidence>
<comment type="subcellular location">
    <subcellularLocation>
        <location evidence="1">Cell projection</location>
        <location evidence="1">Cilium</location>
    </subcellularLocation>
</comment>
<dbReference type="EMBL" id="REGN01002170">
    <property type="protein sequence ID" value="RNA29741.1"/>
    <property type="molecule type" value="Genomic_DNA"/>
</dbReference>
<dbReference type="Pfam" id="PF14931">
    <property type="entry name" value="IFT20"/>
    <property type="match status" value="1"/>
</dbReference>
<dbReference type="GO" id="GO:0061512">
    <property type="term" value="P:protein localization to cilium"/>
    <property type="evidence" value="ECO:0007669"/>
    <property type="project" value="TreeGrafter"/>
</dbReference>
<evidence type="ECO:0000313" key="5">
    <source>
        <dbReference type="Proteomes" id="UP000276133"/>
    </source>
</evidence>
<dbReference type="GO" id="GO:0060271">
    <property type="term" value="P:cilium assembly"/>
    <property type="evidence" value="ECO:0007669"/>
    <property type="project" value="TreeGrafter"/>
</dbReference>
<feature type="non-terminal residue" evidence="4">
    <location>
        <position position="107"/>
    </location>
</feature>
<reference evidence="4 5" key="1">
    <citation type="journal article" date="2018" name="Sci. Rep.">
        <title>Genomic signatures of local adaptation to the degree of environmental predictability in rotifers.</title>
        <authorList>
            <person name="Franch-Gras L."/>
            <person name="Hahn C."/>
            <person name="Garcia-Roger E.M."/>
            <person name="Carmona M.J."/>
            <person name="Serra M."/>
            <person name="Gomez A."/>
        </authorList>
    </citation>
    <scope>NUCLEOTIDE SEQUENCE [LARGE SCALE GENOMIC DNA]</scope>
    <source>
        <strain evidence="4">HYR1</strain>
    </source>
</reference>
<dbReference type="GO" id="GO:0005737">
    <property type="term" value="C:cytoplasm"/>
    <property type="evidence" value="ECO:0007669"/>
    <property type="project" value="TreeGrafter"/>
</dbReference>
<organism evidence="4 5">
    <name type="scientific">Brachionus plicatilis</name>
    <name type="common">Marine rotifer</name>
    <name type="synonym">Brachionus muelleri</name>
    <dbReference type="NCBI Taxonomy" id="10195"/>
    <lineage>
        <taxon>Eukaryota</taxon>
        <taxon>Metazoa</taxon>
        <taxon>Spiralia</taxon>
        <taxon>Gnathifera</taxon>
        <taxon>Rotifera</taxon>
        <taxon>Eurotatoria</taxon>
        <taxon>Monogononta</taxon>
        <taxon>Pseudotrocha</taxon>
        <taxon>Ploima</taxon>
        <taxon>Brachionidae</taxon>
        <taxon>Brachionus</taxon>
    </lineage>
</organism>
<dbReference type="STRING" id="10195.A0A3M7S1Q4"/>
<keyword evidence="4" id="KW-0282">Flagellum</keyword>
<dbReference type="GO" id="GO:0097546">
    <property type="term" value="C:ciliary base"/>
    <property type="evidence" value="ECO:0007669"/>
    <property type="project" value="TreeGrafter"/>
</dbReference>
<dbReference type="GO" id="GO:0097730">
    <property type="term" value="C:non-motile cilium"/>
    <property type="evidence" value="ECO:0007669"/>
    <property type="project" value="TreeGrafter"/>
</dbReference>
<dbReference type="GO" id="GO:0030990">
    <property type="term" value="C:intraciliary transport particle"/>
    <property type="evidence" value="ECO:0007669"/>
    <property type="project" value="TreeGrafter"/>
</dbReference>
<dbReference type="AlphaFoldDB" id="A0A3M7S1Q4"/>
<gene>
    <name evidence="4" type="ORF">BpHYR1_015672</name>
</gene>
<proteinExistence type="predicted"/>
<dbReference type="PANTHER" id="PTHR31978:SF1">
    <property type="entry name" value="INTRAFLAGELLAR TRANSPORT PROTEIN 20 HOMOLOG"/>
    <property type="match status" value="1"/>
</dbReference>
<evidence type="ECO:0000256" key="1">
    <source>
        <dbReference type="ARBA" id="ARBA00004138"/>
    </source>
</evidence>
<dbReference type="InterPro" id="IPR028172">
    <property type="entry name" value="FT20"/>
</dbReference>
<sequence>MAEEALSNAGLYLDDLNKIRLLDPESAQQTTELKDECKDFVDRILEFQKIVQYFSEKFDEISKLVEKEKMKAIGSRNATKSMQKQAEGQVMQLKALYVERKMELERL</sequence>
<accession>A0A3M7S1Q4</accession>
<keyword evidence="4" id="KW-0969">Cilium</keyword>
<evidence type="ECO:0000313" key="4">
    <source>
        <dbReference type="EMBL" id="RNA29741.1"/>
    </source>
</evidence>
<comment type="caution">
    <text evidence="4">The sequence shown here is derived from an EMBL/GenBank/DDBJ whole genome shotgun (WGS) entry which is preliminary data.</text>
</comment>
<evidence type="ECO:0000256" key="2">
    <source>
        <dbReference type="ARBA" id="ARBA00023054"/>
    </source>
</evidence>
<keyword evidence="2" id="KW-0175">Coiled coil</keyword>
<dbReference type="Proteomes" id="UP000276133">
    <property type="component" value="Unassembled WGS sequence"/>
</dbReference>
<dbReference type="GO" id="GO:0005813">
    <property type="term" value="C:centrosome"/>
    <property type="evidence" value="ECO:0007669"/>
    <property type="project" value="TreeGrafter"/>
</dbReference>